<keyword evidence="1" id="KW-0472">Membrane</keyword>
<reference evidence="3" key="1">
    <citation type="submission" date="2023-07" db="EMBL/GenBank/DDBJ databases">
        <title>Genomic Encyclopedia of Type Strains, Phase IV (KMG-IV): sequencing the most valuable type-strain genomes for metagenomic binning, comparative biology and taxonomic classification.</title>
        <authorList>
            <person name="Goeker M."/>
        </authorList>
    </citation>
    <scope>NUCLEOTIDE SEQUENCE</scope>
    <source>
        <strain evidence="3">DSM 26174</strain>
    </source>
</reference>
<sequence>MEVGQLECEINAGKGVIVYFQSPMCGVCKLLREKITVVLEKYPEIKILDINLKESPELGALLGVYVAPLFVLYIGGKEYLRKNQNGSTALFENELDRLKRMGAFDD</sequence>
<keyword evidence="1" id="KW-1133">Transmembrane helix</keyword>
<dbReference type="AlphaFoldDB" id="A0AAE3XNB2"/>
<dbReference type="GO" id="GO:0016853">
    <property type="term" value="F:isomerase activity"/>
    <property type="evidence" value="ECO:0007669"/>
    <property type="project" value="UniProtKB-KW"/>
</dbReference>
<feature type="transmembrane region" description="Helical" evidence="1">
    <location>
        <begin position="58"/>
        <end position="75"/>
    </location>
</feature>
<protein>
    <submittedName>
        <fullName evidence="3">Thiol-disulfide isomerase/thioredoxin</fullName>
    </submittedName>
</protein>
<proteinExistence type="predicted"/>
<evidence type="ECO:0000313" key="3">
    <source>
        <dbReference type="EMBL" id="MDR6239660.1"/>
    </source>
</evidence>
<dbReference type="CDD" id="cd02947">
    <property type="entry name" value="TRX_family"/>
    <property type="match status" value="1"/>
</dbReference>
<keyword evidence="1" id="KW-0812">Transmembrane</keyword>
<keyword evidence="3" id="KW-0413">Isomerase</keyword>
<dbReference type="Gene3D" id="3.40.30.10">
    <property type="entry name" value="Glutaredoxin"/>
    <property type="match status" value="1"/>
</dbReference>
<evidence type="ECO:0000259" key="2">
    <source>
        <dbReference type="Pfam" id="PF00085"/>
    </source>
</evidence>
<accession>A0AAE3XNB2</accession>
<dbReference type="EMBL" id="JAVDQD010000003">
    <property type="protein sequence ID" value="MDR6239660.1"/>
    <property type="molecule type" value="Genomic_DNA"/>
</dbReference>
<feature type="domain" description="Thioredoxin" evidence="2">
    <location>
        <begin position="10"/>
        <end position="82"/>
    </location>
</feature>
<gene>
    <name evidence="3" type="ORF">HNQ88_002708</name>
</gene>
<dbReference type="InterPro" id="IPR013766">
    <property type="entry name" value="Thioredoxin_domain"/>
</dbReference>
<organism evidence="3 4">
    <name type="scientific">Aureibacter tunicatorum</name>
    <dbReference type="NCBI Taxonomy" id="866807"/>
    <lineage>
        <taxon>Bacteria</taxon>
        <taxon>Pseudomonadati</taxon>
        <taxon>Bacteroidota</taxon>
        <taxon>Cytophagia</taxon>
        <taxon>Cytophagales</taxon>
        <taxon>Persicobacteraceae</taxon>
        <taxon>Aureibacter</taxon>
    </lineage>
</organism>
<dbReference type="Proteomes" id="UP001185092">
    <property type="component" value="Unassembled WGS sequence"/>
</dbReference>
<keyword evidence="4" id="KW-1185">Reference proteome</keyword>
<name>A0AAE3XNB2_9BACT</name>
<evidence type="ECO:0000313" key="4">
    <source>
        <dbReference type="Proteomes" id="UP001185092"/>
    </source>
</evidence>
<dbReference type="Pfam" id="PF00085">
    <property type="entry name" value="Thioredoxin"/>
    <property type="match status" value="1"/>
</dbReference>
<evidence type="ECO:0000256" key="1">
    <source>
        <dbReference type="SAM" id="Phobius"/>
    </source>
</evidence>
<dbReference type="InterPro" id="IPR036249">
    <property type="entry name" value="Thioredoxin-like_sf"/>
</dbReference>
<dbReference type="SUPFAM" id="SSF52833">
    <property type="entry name" value="Thioredoxin-like"/>
    <property type="match status" value="1"/>
</dbReference>
<comment type="caution">
    <text evidence="3">The sequence shown here is derived from an EMBL/GenBank/DDBJ whole genome shotgun (WGS) entry which is preliminary data.</text>
</comment>
<dbReference type="RefSeq" id="WP_309939393.1">
    <property type="nucleotide sequence ID" value="NZ_AP025305.1"/>
</dbReference>